<evidence type="ECO:0000256" key="2">
    <source>
        <dbReference type="ARBA" id="ARBA00010488"/>
    </source>
</evidence>
<dbReference type="RefSeq" id="WP_209703956.1">
    <property type="nucleotide sequence ID" value="NZ_JAFIDA010000001.1"/>
</dbReference>
<evidence type="ECO:0000256" key="5">
    <source>
        <dbReference type="ARBA" id="ARBA00022944"/>
    </source>
</evidence>
<comment type="subcellular location">
    <subcellularLocation>
        <location evidence="1">Cell membrane</location>
        <topology evidence="1">Peripheral membrane protein</topology>
    </subcellularLocation>
</comment>
<keyword evidence="8" id="KW-1185">Reference proteome</keyword>
<evidence type="ECO:0000256" key="1">
    <source>
        <dbReference type="ARBA" id="ARBA00004202"/>
    </source>
</evidence>
<keyword evidence="3" id="KW-1003">Cell membrane</keyword>
<dbReference type="GO" id="GO:0047355">
    <property type="term" value="F:CDP-glycerol glycerophosphotransferase activity"/>
    <property type="evidence" value="ECO:0007669"/>
    <property type="project" value="InterPro"/>
</dbReference>
<keyword evidence="5" id="KW-0777">Teichoic acid biosynthesis</keyword>
<comment type="caution">
    <text evidence="7">The sequence shown here is derived from an EMBL/GenBank/DDBJ whole genome shotgun (WGS) entry which is preliminary data.</text>
</comment>
<dbReference type="GO" id="GO:0005886">
    <property type="term" value="C:plasma membrane"/>
    <property type="evidence" value="ECO:0007669"/>
    <property type="project" value="UniProtKB-SubCell"/>
</dbReference>
<gene>
    <name evidence="7" type="ORF">JOF28_000068</name>
</gene>
<dbReference type="InterPro" id="IPR043149">
    <property type="entry name" value="TagF_N"/>
</dbReference>
<dbReference type="Gene3D" id="3.40.50.11820">
    <property type="match status" value="2"/>
</dbReference>
<dbReference type="PANTHER" id="PTHR37316">
    <property type="entry name" value="TEICHOIC ACID GLYCEROL-PHOSPHATE PRIMASE"/>
    <property type="match status" value="1"/>
</dbReference>
<comment type="similarity">
    <text evidence="2">Belongs to the CDP-glycerol glycerophosphotransferase family.</text>
</comment>
<keyword evidence="6" id="KW-0472">Membrane</keyword>
<dbReference type="Pfam" id="PF04464">
    <property type="entry name" value="Glyphos_transf"/>
    <property type="match status" value="2"/>
</dbReference>
<dbReference type="Gene3D" id="3.40.50.12580">
    <property type="match status" value="2"/>
</dbReference>
<dbReference type="GO" id="GO:0019350">
    <property type="term" value="P:teichoic acid biosynthetic process"/>
    <property type="evidence" value="ECO:0007669"/>
    <property type="project" value="UniProtKB-KW"/>
</dbReference>
<reference evidence="7" key="1">
    <citation type="submission" date="2021-02" db="EMBL/GenBank/DDBJ databases">
        <title>Sequencing the genomes of 1000 actinobacteria strains.</title>
        <authorList>
            <person name="Klenk H.-P."/>
        </authorList>
    </citation>
    <scope>NUCLEOTIDE SEQUENCE</scope>
    <source>
        <strain evidence="7">DSM 22850</strain>
    </source>
</reference>
<keyword evidence="4" id="KW-0808">Transferase</keyword>
<name>A0A940PV96_9MICO</name>
<accession>A0A940PV96</accession>
<dbReference type="InterPro" id="IPR051612">
    <property type="entry name" value="Teichoic_Acid_Biosynth"/>
</dbReference>
<evidence type="ECO:0000313" key="8">
    <source>
        <dbReference type="Proteomes" id="UP000675163"/>
    </source>
</evidence>
<protein>
    <submittedName>
        <fullName evidence="7">CDP-glycerol glycerophosphotransferase (TagB/SpsB family)</fullName>
    </submittedName>
</protein>
<evidence type="ECO:0000313" key="7">
    <source>
        <dbReference type="EMBL" id="MBP1324836.1"/>
    </source>
</evidence>
<dbReference type="PANTHER" id="PTHR37316:SF3">
    <property type="entry name" value="TEICHOIC ACID GLYCEROL-PHOSPHATE TRANSFERASE"/>
    <property type="match status" value="1"/>
</dbReference>
<dbReference type="EMBL" id="JAFIDA010000001">
    <property type="protein sequence ID" value="MBP1324836.1"/>
    <property type="molecule type" value="Genomic_DNA"/>
</dbReference>
<dbReference type="AlphaFoldDB" id="A0A940PV96"/>
<evidence type="ECO:0000256" key="4">
    <source>
        <dbReference type="ARBA" id="ARBA00022679"/>
    </source>
</evidence>
<sequence length="803" mass="87715">MSSSTRFRFDRGNLDKLLALPKYVLALILSWFVPRVASRWAFGSGAGVGEGALAVAAELLRRDPASRITWLAADQAEAADARAHGFTPVMKQGWDGFWATLRAGQIVVTHGLGDVNRFGVSGGFVTQLWHGAPLKRLHLDSPVTTTVQGPAILRRVLRRMYLRGAAEVDLFVAGSPIAADRLRSAFRVAPGKVRVLGDARDDALAAELHDPAAQAVTRARLLELVPGAASAGRLVMYAPTWRDGDVDPALPSAAERAEIEAALERADAHLIIRSHPLGEGAWVEWTHARVHLLGADLVRDITPLLSAIDWLITDYSSIAIDFALLGRPIMWFAPDLAAYQASRGLYEPLEVTSGGRISHSWQAVGQRLTELTTSTTAQRAAVIETRALAARFHPHAEGGAAGRVLDEIMRLRQPARDLIATPAVFFESFYGRQVSCNPLAIDREIAARAPHVTRYWSVTSETQQVPEGAVALLVGGKDWCAARRYARVLVVNDWLRYGFRRARGQIVLQTWHGTMLKHLALGRPNVGLRTRLAIKRESRRWNLMLSQNPHSTAQFRASYAYRGQVLETGYPRCDRLAQAVIGADRNPVEVGLVRAALGVPAGARVLLYAPTWRDGGVGVVNDLDVHALAHELGDDWVVIARGHTRTHGFGGYAGPGSLGSRNIFDARDSRGLVIDATAHDDINDVLLAADLVVTDYSSIMFDATVARLPLVFFAPDLAAYRDRERGFTFDFEAQAPGPILGTRDEVAEHALALGANGLDAAWVQEYSARYEAWRDTFNPHDDGQAASRVFDELEQRGALAERA</sequence>
<dbReference type="InterPro" id="IPR007554">
    <property type="entry name" value="Glycerophosphate_synth"/>
</dbReference>
<organism evidence="7 8">
    <name type="scientific">Leucobacter exalbidus</name>
    <dbReference type="NCBI Taxonomy" id="662960"/>
    <lineage>
        <taxon>Bacteria</taxon>
        <taxon>Bacillati</taxon>
        <taxon>Actinomycetota</taxon>
        <taxon>Actinomycetes</taxon>
        <taxon>Micrococcales</taxon>
        <taxon>Microbacteriaceae</taxon>
        <taxon>Leucobacter</taxon>
    </lineage>
</organism>
<dbReference type="SUPFAM" id="SSF53756">
    <property type="entry name" value="UDP-Glycosyltransferase/glycogen phosphorylase"/>
    <property type="match status" value="2"/>
</dbReference>
<evidence type="ECO:0000256" key="6">
    <source>
        <dbReference type="ARBA" id="ARBA00023136"/>
    </source>
</evidence>
<evidence type="ECO:0000256" key="3">
    <source>
        <dbReference type="ARBA" id="ARBA00022475"/>
    </source>
</evidence>
<dbReference type="InterPro" id="IPR043148">
    <property type="entry name" value="TagF_C"/>
</dbReference>
<proteinExistence type="inferred from homology"/>
<dbReference type="Proteomes" id="UP000675163">
    <property type="component" value="Unassembled WGS sequence"/>
</dbReference>